<dbReference type="InterPro" id="IPR029058">
    <property type="entry name" value="AB_hydrolase_fold"/>
</dbReference>
<dbReference type="OMA" id="MNIERWG"/>
<dbReference type="Proteomes" id="UP000030763">
    <property type="component" value="Unassembled WGS sequence"/>
</dbReference>
<dbReference type="SUPFAM" id="SSF53474">
    <property type="entry name" value="alpha/beta-Hydrolases"/>
    <property type="match status" value="1"/>
</dbReference>
<dbReference type="EMBL" id="HG719268">
    <property type="protein sequence ID" value="CDJ57371.1"/>
    <property type="molecule type" value="Genomic_DNA"/>
</dbReference>
<evidence type="ECO:0000256" key="1">
    <source>
        <dbReference type="SAM" id="MobiDB-lite"/>
    </source>
</evidence>
<feature type="region of interest" description="Disordered" evidence="1">
    <location>
        <begin position="378"/>
        <end position="397"/>
    </location>
</feature>
<dbReference type="AlphaFoldDB" id="U6M030"/>
<reference evidence="4" key="2">
    <citation type="submission" date="2013-10" db="EMBL/GenBank/DDBJ databases">
        <authorList>
            <person name="Aslett M."/>
        </authorList>
    </citation>
    <scope>NUCLEOTIDE SEQUENCE [LARGE SCALE GENOMIC DNA]</scope>
    <source>
        <strain evidence="4">Weybridge</strain>
    </source>
</reference>
<keyword evidence="5" id="KW-1185">Reference proteome</keyword>
<dbReference type="Pfam" id="PF12146">
    <property type="entry name" value="Hydrolase_4"/>
    <property type="match status" value="1"/>
</dbReference>
<dbReference type="OrthoDB" id="10249433at2759"/>
<keyword evidence="2" id="KW-0472">Membrane</keyword>
<accession>U6M030</accession>
<proteinExistence type="predicted"/>
<dbReference type="InterPro" id="IPR022742">
    <property type="entry name" value="Hydrolase_4"/>
</dbReference>
<organism evidence="4 5">
    <name type="scientific">Eimeria maxima</name>
    <name type="common">Coccidian parasite</name>
    <dbReference type="NCBI Taxonomy" id="5804"/>
    <lineage>
        <taxon>Eukaryota</taxon>
        <taxon>Sar</taxon>
        <taxon>Alveolata</taxon>
        <taxon>Apicomplexa</taxon>
        <taxon>Conoidasida</taxon>
        <taxon>Coccidia</taxon>
        <taxon>Eucoccidiorida</taxon>
        <taxon>Eimeriorina</taxon>
        <taxon>Eimeriidae</taxon>
        <taxon>Eimeria</taxon>
    </lineage>
</organism>
<dbReference type="PANTHER" id="PTHR12277:SF81">
    <property type="entry name" value="PROTEIN ABHD13"/>
    <property type="match status" value="1"/>
</dbReference>
<evidence type="ECO:0000259" key="3">
    <source>
        <dbReference type="Pfam" id="PF12146"/>
    </source>
</evidence>
<keyword evidence="2" id="KW-1133">Transmembrane helix</keyword>
<dbReference type="GO" id="GO:0016020">
    <property type="term" value="C:membrane"/>
    <property type="evidence" value="ECO:0007669"/>
    <property type="project" value="TreeGrafter"/>
</dbReference>
<dbReference type="PRINTS" id="PR00111">
    <property type="entry name" value="ABHYDROLASE"/>
</dbReference>
<feature type="transmembrane region" description="Helical" evidence="2">
    <location>
        <begin position="327"/>
        <end position="344"/>
    </location>
</feature>
<name>U6M030_EIMMA</name>
<protein>
    <recommendedName>
        <fullName evidence="3">Serine aminopeptidase S33 domain-containing protein</fullName>
    </recommendedName>
</protein>
<keyword evidence="2" id="KW-0812">Transmembrane</keyword>
<evidence type="ECO:0000256" key="2">
    <source>
        <dbReference type="SAM" id="Phobius"/>
    </source>
</evidence>
<dbReference type="PANTHER" id="PTHR12277">
    <property type="entry name" value="ALPHA/BETA HYDROLASE DOMAIN-CONTAINING PROTEIN"/>
    <property type="match status" value="1"/>
</dbReference>
<dbReference type="InterPro" id="IPR000073">
    <property type="entry name" value="AB_hydrolase_1"/>
</dbReference>
<evidence type="ECO:0000313" key="5">
    <source>
        <dbReference type="Proteomes" id="UP000030763"/>
    </source>
</evidence>
<gene>
    <name evidence="4" type="ORF">EMWEY_00000800</name>
</gene>
<dbReference type="GeneID" id="25334066"/>
<dbReference type="Gene3D" id="3.40.50.1820">
    <property type="entry name" value="alpha/beta hydrolase"/>
    <property type="match status" value="1"/>
</dbReference>
<feature type="domain" description="Serine aminopeptidase S33" evidence="3">
    <location>
        <begin position="97"/>
        <end position="193"/>
    </location>
</feature>
<dbReference type="GO" id="GO:0008474">
    <property type="term" value="F:palmitoyl-(protein) hydrolase activity"/>
    <property type="evidence" value="ECO:0007669"/>
    <property type="project" value="TreeGrafter"/>
</dbReference>
<dbReference type="RefSeq" id="XP_013334021.1">
    <property type="nucleotide sequence ID" value="XM_013478567.1"/>
</dbReference>
<dbReference type="VEuPathDB" id="ToxoDB:EMWEY_00000800"/>
<sequence length="397" mass="44472">MPLRWSWATKLFVLVALPLFLLITAGIVGLVYDFSEDPIYVRGPSVFGVPADEVNIKTRDNVEIHGWLLKRPDAQKAPTFISFPGNYGYKGLRLGHATRLYELGANVLLVDYRGFGHSGGSPTEEGVYRDADAALDFILNSQDVNNKDIFVVGHSMGGAVAIDLASRRGSQITGLVVENTFTSLRDIAYDKFPELRYIRWVLELAQRCYMSNIDKVRTLTVPTFFLSGREDKQIPPSHTDRLFDACSAPLKWLERVENGGHESSHEMNIERWGDRMQSFIDEAKAAKVESLTKGEHLASKGSEEVDMTSTKLDAGDRKAGELQEKQALLSVPLMLCSLIMYAYLASMDRHKRKGNERNFMLVDVPVDTRGQQMDNAHRHNLSDEAPPGFFEKTPMNG</sequence>
<evidence type="ECO:0000313" key="4">
    <source>
        <dbReference type="EMBL" id="CDJ57371.1"/>
    </source>
</evidence>
<reference evidence="4" key="1">
    <citation type="submission" date="2013-10" db="EMBL/GenBank/DDBJ databases">
        <title>Genomic analysis of the causative agents of coccidiosis in chickens.</title>
        <authorList>
            <person name="Reid A.J."/>
            <person name="Blake D."/>
            <person name="Billington K."/>
            <person name="Browne H."/>
            <person name="Dunn M."/>
            <person name="Hung S."/>
            <person name="Kawahara F."/>
            <person name="Miranda-Saavedra D."/>
            <person name="Mourier T."/>
            <person name="Nagra H."/>
            <person name="Otto T.D."/>
            <person name="Rawlings N."/>
            <person name="Sanchez A."/>
            <person name="Sanders M."/>
            <person name="Subramaniam C."/>
            <person name="Tay Y."/>
            <person name="Dear P."/>
            <person name="Doerig C."/>
            <person name="Gruber A."/>
            <person name="Parkinson J."/>
            <person name="Shirley M."/>
            <person name="Wan K.L."/>
            <person name="Berriman M."/>
            <person name="Tomley F."/>
            <person name="Pain A."/>
        </authorList>
    </citation>
    <scope>NUCLEOTIDE SEQUENCE [LARGE SCALE GENOMIC DNA]</scope>
    <source>
        <strain evidence="4">Weybridge</strain>
    </source>
</reference>